<dbReference type="GO" id="GO:0005739">
    <property type="term" value="C:mitochondrion"/>
    <property type="evidence" value="ECO:0007669"/>
    <property type="project" value="UniProtKB-SubCell"/>
</dbReference>
<dbReference type="HAMAP" id="MF_00693">
    <property type="entry name" value="Transcrip_reg_TACO1"/>
    <property type="match status" value="1"/>
</dbReference>
<dbReference type="GO" id="GO:0006417">
    <property type="term" value="P:regulation of translation"/>
    <property type="evidence" value="ECO:0007669"/>
    <property type="project" value="UniProtKB-KW"/>
</dbReference>
<dbReference type="InterPro" id="IPR049083">
    <property type="entry name" value="TACO1_YebC_N"/>
</dbReference>
<dbReference type="Pfam" id="PF20772">
    <property type="entry name" value="TACO1_YebC_N"/>
    <property type="match status" value="1"/>
</dbReference>
<dbReference type="CTD" id="51204"/>
<dbReference type="SUPFAM" id="SSF75625">
    <property type="entry name" value="YebC-like"/>
    <property type="match status" value="1"/>
</dbReference>
<evidence type="ECO:0000313" key="13">
    <source>
        <dbReference type="Proteomes" id="UP000694397"/>
    </source>
</evidence>
<keyword evidence="13" id="KW-1185">Reference proteome</keyword>
<evidence type="ECO:0000256" key="9">
    <source>
        <dbReference type="ARBA" id="ARBA00075676"/>
    </source>
</evidence>
<evidence type="ECO:0000256" key="2">
    <source>
        <dbReference type="ARBA" id="ARBA00008724"/>
    </source>
</evidence>
<reference evidence="12" key="2">
    <citation type="submission" date="2025-08" db="UniProtKB">
        <authorList>
            <consortium name="Ensembl"/>
        </authorList>
    </citation>
    <scope>IDENTIFICATION</scope>
</reference>
<dbReference type="GeneTree" id="ENSGT00390000012820"/>
<evidence type="ECO:0000256" key="7">
    <source>
        <dbReference type="ARBA" id="ARBA00053642"/>
    </source>
</evidence>
<dbReference type="PANTHER" id="PTHR12532:SF0">
    <property type="entry name" value="TRANSLATIONAL ACTIVATOR OF CYTOCHROME C OXIDASE 1"/>
    <property type="match status" value="1"/>
</dbReference>
<evidence type="ECO:0000256" key="8">
    <source>
        <dbReference type="ARBA" id="ARBA00073666"/>
    </source>
</evidence>
<evidence type="ECO:0000259" key="10">
    <source>
        <dbReference type="Pfam" id="PF01709"/>
    </source>
</evidence>
<dbReference type="KEGG" id="sfm:108919198"/>
<evidence type="ECO:0000256" key="1">
    <source>
        <dbReference type="ARBA" id="ARBA00004173"/>
    </source>
</evidence>
<protein>
    <recommendedName>
        <fullName evidence="8">Translational activator of cytochrome c oxidase 1</fullName>
    </recommendedName>
    <alternativeName>
        <fullName evidence="9">Coiled-coil domain-containing protein 44</fullName>
    </alternativeName>
</protein>
<name>A0A8C9RQP4_SCLFO</name>
<evidence type="ECO:0000256" key="6">
    <source>
        <dbReference type="ARBA" id="ARBA00023159"/>
    </source>
</evidence>
<comment type="function">
    <text evidence="7">Acts as a translational activator of mitochondrially-encoded cytochrome c oxidase 1.</text>
</comment>
<dbReference type="FunFam" id="1.10.10.200:FF:000002">
    <property type="entry name" value="Probable transcriptional regulatory protein CLM62_37755"/>
    <property type="match status" value="1"/>
</dbReference>
<dbReference type="AlphaFoldDB" id="A0A8C9RQP4"/>
<dbReference type="Gene3D" id="1.10.10.200">
    <property type="match status" value="1"/>
</dbReference>
<accession>A0A8C9RQP4</accession>
<evidence type="ECO:0000256" key="4">
    <source>
        <dbReference type="ARBA" id="ARBA00023054"/>
    </source>
</evidence>
<comment type="similarity">
    <text evidence="2">Belongs to the TACO1 family.</text>
</comment>
<keyword evidence="4" id="KW-0175">Coiled coil</keyword>
<dbReference type="FunFam" id="3.30.70.980:FF:000008">
    <property type="entry name" value="Translational activator of cytochrome c oxidase 1"/>
    <property type="match status" value="1"/>
</dbReference>
<dbReference type="PANTHER" id="PTHR12532">
    <property type="entry name" value="TRANSLATIONAL ACTIVATOR OF CYTOCHROME C OXIDASE 1"/>
    <property type="match status" value="1"/>
</dbReference>
<reference evidence="12 13" key="1">
    <citation type="submission" date="2019-04" db="EMBL/GenBank/DDBJ databases">
        <authorList>
            <consortium name="Wellcome Sanger Institute Data Sharing"/>
        </authorList>
    </citation>
    <scope>NUCLEOTIDE SEQUENCE [LARGE SCALE GENOMIC DNA]</scope>
</reference>
<reference evidence="12" key="3">
    <citation type="submission" date="2025-09" db="UniProtKB">
        <authorList>
            <consortium name="Ensembl"/>
        </authorList>
    </citation>
    <scope>IDENTIFICATION</scope>
</reference>
<evidence type="ECO:0000256" key="3">
    <source>
        <dbReference type="ARBA" id="ARBA00022845"/>
    </source>
</evidence>
<dbReference type="Pfam" id="PF01709">
    <property type="entry name" value="Transcrip_reg"/>
    <property type="match status" value="1"/>
</dbReference>
<feature type="domain" description="TACO1/YebC-like N-terminal" evidence="11">
    <location>
        <begin position="74"/>
        <end position="144"/>
    </location>
</feature>
<dbReference type="RefSeq" id="XP_029102701.1">
    <property type="nucleotide sequence ID" value="XM_029246868.1"/>
</dbReference>
<dbReference type="Ensembl" id="ENSSFOT00015021876.2">
    <property type="protein sequence ID" value="ENSSFOP00015021635.2"/>
    <property type="gene ID" value="ENSSFOG00015013916.2"/>
</dbReference>
<proteinExistence type="inferred from homology"/>
<evidence type="ECO:0000256" key="5">
    <source>
        <dbReference type="ARBA" id="ARBA00023128"/>
    </source>
</evidence>
<gene>
    <name evidence="12" type="primary">TACO1</name>
    <name evidence="12" type="synonym">LOC108919198</name>
</gene>
<dbReference type="Proteomes" id="UP000694397">
    <property type="component" value="Chromosome 20"/>
</dbReference>
<keyword evidence="6" id="KW-0010">Activator</keyword>
<dbReference type="Gene3D" id="3.30.70.980">
    <property type="match status" value="2"/>
</dbReference>
<keyword evidence="5" id="KW-0496">Mitochondrion</keyword>
<evidence type="ECO:0000313" key="12">
    <source>
        <dbReference type="Ensembl" id="ENSSFOP00015021635.2"/>
    </source>
</evidence>
<keyword evidence="3" id="KW-0810">Translation regulation</keyword>
<dbReference type="InterPro" id="IPR002876">
    <property type="entry name" value="Transcrip_reg_TACO1-like"/>
</dbReference>
<evidence type="ECO:0000259" key="11">
    <source>
        <dbReference type="Pfam" id="PF20772"/>
    </source>
</evidence>
<feature type="domain" description="TACO1/YebC-like second and third" evidence="10">
    <location>
        <begin position="151"/>
        <end position="306"/>
    </location>
</feature>
<dbReference type="OrthoDB" id="2017544at2759"/>
<dbReference type="InterPro" id="IPR029072">
    <property type="entry name" value="YebC-like"/>
</dbReference>
<comment type="subcellular location">
    <subcellularLocation>
        <location evidence="1">Mitochondrion</location>
    </subcellularLocation>
</comment>
<dbReference type="GeneID" id="108919198"/>
<dbReference type="InterPro" id="IPR026564">
    <property type="entry name" value="Transcrip_reg_TACO1-like_dom3"/>
</dbReference>
<sequence>MAAVGLLAGAWLLPRSCRTRAPFVAGSLRPLTSQGARRVQLISVSESCPAAAAAVSLQARRAVHRDPPLCAGHNKWSKVKNVKGPRDAVRSQVFMKLVMMIRVAVREGGSNPEFNAQLASLVEQCRSKSMPKATIEAAIKGGEKQKGGTSNTYEARGPGGSMLLIEVLTDNNTRTHQQLKHLIQKHGGTMGDGARHCFVRKGVVVTAGEGVSAERALELAIEAGAEDVRDAEDEDEKPLLQFICEPSSLRGVRSALESLGLATQSAALEFVSCNHAVLPLEQLEAASQLLDSLNEHPDVVRVWDNIQAQD</sequence>
<dbReference type="InterPro" id="IPR017856">
    <property type="entry name" value="Integrase-like_N"/>
</dbReference>
<dbReference type="InterPro" id="IPR048300">
    <property type="entry name" value="TACO1_YebC-like_2nd/3rd_dom"/>
</dbReference>
<organism evidence="12 13">
    <name type="scientific">Scleropages formosus</name>
    <name type="common">Asian bonytongue</name>
    <name type="synonym">Osteoglossum formosum</name>
    <dbReference type="NCBI Taxonomy" id="113540"/>
    <lineage>
        <taxon>Eukaryota</taxon>
        <taxon>Metazoa</taxon>
        <taxon>Chordata</taxon>
        <taxon>Craniata</taxon>
        <taxon>Vertebrata</taxon>
        <taxon>Euteleostomi</taxon>
        <taxon>Actinopterygii</taxon>
        <taxon>Neopterygii</taxon>
        <taxon>Teleostei</taxon>
        <taxon>Osteoglossocephala</taxon>
        <taxon>Osteoglossomorpha</taxon>
        <taxon>Osteoglossiformes</taxon>
        <taxon>Osteoglossidae</taxon>
        <taxon>Scleropages</taxon>
    </lineage>
</organism>